<dbReference type="Gene3D" id="1.10.630.10">
    <property type="entry name" value="Cytochrome P450"/>
    <property type="match status" value="1"/>
</dbReference>
<reference evidence="9" key="1">
    <citation type="submission" date="2019-12" db="EMBL/GenBank/DDBJ databases">
        <authorList>
            <person name="Scholes J."/>
        </authorList>
    </citation>
    <scope>NUCLEOTIDE SEQUENCE</scope>
</reference>
<name>A0A9N7NT16_STRHE</name>
<comment type="subcellular location">
    <subcellularLocation>
        <location evidence="2">Membrane</location>
        <topology evidence="2">Single-pass membrane protein</topology>
    </subcellularLocation>
</comment>
<comment type="similarity">
    <text evidence="3 8">Belongs to the cytochrome P450 family.</text>
</comment>
<evidence type="ECO:0000256" key="7">
    <source>
        <dbReference type="PIRSR" id="PIRSR602401-1"/>
    </source>
</evidence>
<protein>
    <submittedName>
        <fullName evidence="9">Cytochrome P450- family 96- subfamily A-polypeptide 10</fullName>
    </submittedName>
</protein>
<accession>A0A9N7NT16</accession>
<dbReference type="PANTHER" id="PTHR24296">
    <property type="entry name" value="CYTOCHROME P450"/>
    <property type="match status" value="1"/>
</dbReference>
<dbReference type="AlphaFoldDB" id="A0A9N7NT16"/>
<dbReference type="GO" id="GO:0020037">
    <property type="term" value="F:heme binding"/>
    <property type="evidence" value="ECO:0007669"/>
    <property type="project" value="InterPro"/>
</dbReference>
<dbReference type="OrthoDB" id="1470350at2759"/>
<gene>
    <name evidence="9" type="ORF">SHERM_08006</name>
</gene>
<dbReference type="PROSITE" id="PS00086">
    <property type="entry name" value="CYTOCHROME_P450"/>
    <property type="match status" value="1"/>
</dbReference>
<evidence type="ECO:0000313" key="10">
    <source>
        <dbReference type="Proteomes" id="UP001153555"/>
    </source>
</evidence>
<keyword evidence="10" id="KW-1185">Reference proteome</keyword>
<evidence type="ECO:0000256" key="2">
    <source>
        <dbReference type="ARBA" id="ARBA00004167"/>
    </source>
</evidence>
<dbReference type="GO" id="GO:0006629">
    <property type="term" value="P:lipid metabolic process"/>
    <property type="evidence" value="ECO:0007669"/>
    <property type="project" value="UniProtKB-ARBA"/>
</dbReference>
<keyword evidence="5 8" id="KW-0560">Oxidoreductase</keyword>
<feature type="binding site" description="axial binding residue" evidence="7">
    <location>
        <position position="466"/>
    </location>
    <ligand>
        <name>heme</name>
        <dbReference type="ChEBI" id="CHEBI:30413"/>
    </ligand>
    <ligandPart>
        <name>Fe</name>
        <dbReference type="ChEBI" id="CHEBI:18248"/>
    </ligandPart>
</feature>
<evidence type="ECO:0000256" key="5">
    <source>
        <dbReference type="ARBA" id="ARBA00023002"/>
    </source>
</evidence>
<dbReference type="InterPro" id="IPR036396">
    <property type="entry name" value="Cyt_P450_sf"/>
</dbReference>
<dbReference type="CDD" id="cd11064">
    <property type="entry name" value="CYP86A"/>
    <property type="match status" value="1"/>
</dbReference>
<dbReference type="PRINTS" id="PR00385">
    <property type="entry name" value="P450"/>
</dbReference>
<comment type="cofactor">
    <cofactor evidence="1 7">
        <name>heme</name>
        <dbReference type="ChEBI" id="CHEBI:30413"/>
    </cofactor>
</comment>
<evidence type="ECO:0000256" key="6">
    <source>
        <dbReference type="ARBA" id="ARBA00023004"/>
    </source>
</evidence>
<dbReference type="SUPFAM" id="SSF48264">
    <property type="entry name" value="Cytochrome P450"/>
    <property type="match status" value="1"/>
</dbReference>
<comment type="caution">
    <text evidence="9">The sequence shown here is derived from an EMBL/GenBank/DDBJ whole genome shotgun (WGS) entry which is preliminary data.</text>
</comment>
<keyword evidence="7 8" id="KW-0349">Heme</keyword>
<dbReference type="GO" id="GO:0005506">
    <property type="term" value="F:iron ion binding"/>
    <property type="evidence" value="ECO:0007669"/>
    <property type="project" value="InterPro"/>
</dbReference>
<evidence type="ECO:0000256" key="4">
    <source>
        <dbReference type="ARBA" id="ARBA00022723"/>
    </source>
</evidence>
<dbReference type="GO" id="GO:0016020">
    <property type="term" value="C:membrane"/>
    <property type="evidence" value="ECO:0007669"/>
    <property type="project" value="UniProtKB-SubCell"/>
</dbReference>
<dbReference type="GO" id="GO:0016705">
    <property type="term" value="F:oxidoreductase activity, acting on paired donors, with incorporation or reduction of molecular oxygen"/>
    <property type="evidence" value="ECO:0007669"/>
    <property type="project" value="InterPro"/>
</dbReference>
<dbReference type="PRINTS" id="PR00463">
    <property type="entry name" value="EP450I"/>
</dbReference>
<dbReference type="InterPro" id="IPR002401">
    <property type="entry name" value="Cyt_P450_E_grp-I"/>
</dbReference>
<keyword evidence="4 7" id="KW-0479">Metal-binding</keyword>
<keyword evidence="6 7" id="KW-0408">Iron</keyword>
<dbReference type="InterPro" id="IPR017972">
    <property type="entry name" value="Cyt_P450_CS"/>
</dbReference>
<keyword evidence="8" id="KW-0503">Monooxygenase</keyword>
<proteinExistence type="inferred from homology"/>
<dbReference type="InterPro" id="IPR001128">
    <property type="entry name" value="Cyt_P450"/>
</dbReference>
<evidence type="ECO:0000256" key="8">
    <source>
        <dbReference type="RuleBase" id="RU000461"/>
    </source>
</evidence>
<sequence>MATIFQSLDWLLLVVLLPLILHLLYRIVRLGKQPSEPTNWPVVGMLPAVLQNIHRAHDYATEVLSQCGATFEFKGPWLCNIDMVFTCDPANIHHIFSKNFPNYPKGPRFRKIFDILGDGIFNSDFELWEVHRRTTLAFLTRPDFSRSLEGLVWAKVQNGLLPVLDGFCESGSDLDLQDIFHRFTFDNICKLVLGQDPCSLRVGLPRVDCDKAFDHAAEPLLHRHIIPETIWKIQKWLNIGNERVLRDARRAFDEFIYPRVKLENENEESYDFNVLRVFKMLYQEKKIDSSRELSDFLRDTALSLMFAGRDTTSTCLTWLFWLLATNPLEERKVLNEIERELGLNQNDSSSRSNSSSNSNNKCRFFSVEESRKLNYLHGALCESLRLFPPVALEHKTPIRPDHLLSGLYLKRHTKVIISLYSVGRMEGVWGKDCLEFRPERWISAKGGIKHEPSYKFPAFNVGPRTCLGKEMAFAQMKMVAATILYRYKVRLVKGHTVAPRDSIILQARNGLRVTLSRRSV</sequence>
<organism evidence="9 10">
    <name type="scientific">Striga hermonthica</name>
    <name type="common">Purple witchweed</name>
    <name type="synonym">Buchnera hermonthica</name>
    <dbReference type="NCBI Taxonomy" id="68872"/>
    <lineage>
        <taxon>Eukaryota</taxon>
        <taxon>Viridiplantae</taxon>
        <taxon>Streptophyta</taxon>
        <taxon>Embryophyta</taxon>
        <taxon>Tracheophyta</taxon>
        <taxon>Spermatophyta</taxon>
        <taxon>Magnoliopsida</taxon>
        <taxon>eudicotyledons</taxon>
        <taxon>Gunneridae</taxon>
        <taxon>Pentapetalae</taxon>
        <taxon>asterids</taxon>
        <taxon>lamiids</taxon>
        <taxon>Lamiales</taxon>
        <taxon>Orobanchaceae</taxon>
        <taxon>Buchnereae</taxon>
        <taxon>Striga</taxon>
    </lineage>
</organism>
<evidence type="ECO:0000313" key="9">
    <source>
        <dbReference type="EMBL" id="CAA0842142.1"/>
    </source>
</evidence>
<evidence type="ECO:0000256" key="1">
    <source>
        <dbReference type="ARBA" id="ARBA00001971"/>
    </source>
</evidence>
<evidence type="ECO:0000256" key="3">
    <source>
        <dbReference type="ARBA" id="ARBA00010617"/>
    </source>
</evidence>
<dbReference type="GO" id="GO:0004497">
    <property type="term" value="F:monooxygenase activity"/>
    <property type="evidence" value="ECO:0007669"/>
    <property type="project" value="UniProtKB-KW"/>
</dbReference>
<dbReference type="Pfam" id="PF00067">
    <property type="entry name" value="p450"/>
    <property type="match status" value="1"/>
</dbReference>
<dbReference type="Proteomes" id="UP001153555">
    <property type="component" value="Unassembled WGS sequence"/>
</dbReference>
<dbReference type="EMBL" id="CACSLK010034598">
    <property type="protein sequence ID" value="CAA0842142.1"/>
    <property type="molecule type" value="Genomic_DNA"/>
</dbReference>